<reference evidence="1" key="1">
    <citation type="journal article" date="2018" name="Front. Microbiol.">
        <title>Beyond the Limits: tRNA Array Units in Mycobacterium Genomes.</title>
        <authorList>
            <person name="Morgado S.M."/>
            <person name="Vicente A.C."/>
        </authorList>
    </citation>
    <scope>NUCLEOTIDE SEQUENCE</scope>
    <source>
        <strain evidence="1">CBMA 213</strain>
        <plasmid evidence="1">pCBMA213_1</plasmid>
    </source>
</reference>
<protein>
    <submittedName>
        <fullName evidence="1">Uncharacterized protein</fullName>
    </submittedName>
</protein>
<keyword evidence="1" id="KW-0614">Plasmid</keyword>
<accession>A0A343VRS1</accession>
<proteinExistence type="predicted"/>
<geneLocation type="plasmid" evidence="1">
    <name>pCBMA213_1</name>
</geneLocation>
<dbReference type="RefSeq" id="WP_155922021.1">
    <property type="nucleotide sequence ID" value="NZ_MF600313.1"/>
</dbReference>
<sequence>MFVCEFQKISNGRYFGRSEHPDRTAAEKHATTELIGFGEDPVDVRNAVAVASVACADTSADGYGVRIFEG</sequence>
<dbReference type="AlphaFoldDB" id="A0A343VRS1"/>
<name>A0A343VRS1_9MYCO</name>
<dbReference type="EMBL" id="MF600313">
    <property type="protein sequence ID" value="AVN58595.1"/>
    <property type="molecule type" value="Genomic_DNA"/>
</dbReference>
<evidence type="ECO:0000313" key="1">
    <source>
        <dbReference type="EMBL" id="AVN58595.1"/>
    </source>
</evidence>
<organism evidence="1">
    <name type="scientific">Mycolicibacterium sp. CBMA 213</name>
    <dbReference type="NCBI Taxonomy" id="1968788"/>
    <lineage>
        <taxon>Bacteria</taxon>
        <taxon>Bacillati</taxon>
        <taxon>Actinomycetota</taxon>
        <taxon>Actinomycetes</taxon>
        <taxon>Mycobacteriales</taxon>
        <taxon>Mycobacteriaceae</taxon>
        <taxon>Mycolicibacterium</taxon>
    </lineage>
</organism>
<gene>
    <name evidence="1" type="ORF">B5P44_p00302</name>
</gene>